<gene>
    <name evidence="2" type="ORF">BJY14_008543</name>
</gene>
<dbReference type="AlphaFoldDB" id="A0A7Y9ERD6"/>
<evidence type="ECO:0000256" key="1">
    <source>
        <dbReference type="SAM" id="MobiDB-lite"/>
    </source>
</evidence>
<accession>A0A7Y9ERD6</accession>
<evidence type="ECO:0000313" key="2">
    <source>
        <dbReference type="EMBL" id="NYD52560.1"/>
    </source>
</evidence>
<evidence type="ECO:0000313" key="3">
    <source>
        <dbReference type="Proteomes" id="UP000529783"/>
    </source>
</evidence>
<protein>
    <submittedName>
        <fullName evidence="2">Uncharacterized protein</fullName>
    </submittedName>
</protein>
<dbReference type="EMBL" id="JACCBA010000001">
    <property type="protein sequence ID" value="NYD52560.1"/>
    <property type="molecule type" value="Genomic_DNA"/>
</dbReference>
<comment type="caution">
    <text evidence="2">The sequence shown here is derived from an EMBL/GenBank/DDBJ whole genome shotgun (WGS) entry which is preliminary data.</text>
</comment>
<organism evidence="2 3">
    <name type="scientific">Actinomadura luteofluorescens</name>
    <dbReference type="NCBI Taxonomy" id="46163"/>
    <lineage>
        <taxon>Bacteria</taxon>
        <taxon>Bacillati</taxon>
        <taxon>Actinomycetota</taxon>
        <taxon>Actinomycetes</taxon>
        <taxon>Streptosporangiales</taxon>
        <taxon>Thermomonosporaceae</taxon>
        <taxon>Actinomadura</taxon>
    </lineage>
</organism>
<name>A0A7Y9ERD6_9ACTN</name>
<sequence length="36" mass="3803">MSAANRGAWGVAPPPKERMNAVNQGARGIVPRKEDA</sequence>
<keyword evidence="3" id="KW-1185">Reference proteome</keyword>
<feature type="region of interest" description="Disordered" evidence="1">
    <location>
        <begin position="1"/>
        <end position="36"/>
    </location>
</feature>
<proteinExistence type="predicted"/>
<reference evidence="2 3" key="1">
    <citation type="submission" date="2020-07" db="EMBL/GenBank/DDBJ databases">
        <title>Sequencing the genomes of 1000 actinobacteria strains.</title>
        <authorList>
            <person name="Klenk H.-P."/>
        </authorList>
    </citation>
    <scope>NUCLEOTIDE SEQUENCE [LARGE SCALE GENOMIC DNA]</scope>
    <source>
        <strain evidence="2 3">DSM 40398</strain>
    </source>
</reference>
<dbReference type="Proteomes" id="UP000529783">
    <property type="component" value="Unassembled WGS sequence"/>
</dbReference>